<keyword evidence="1" id="KW-1133">Transmembrane helix</keyword>
<reference evidence="2" key="1">
    <citation type="submission" date="2018-02" db="EMBL/GenBank/DDBJ databases">
        <title>Rhizophora mucronata_Transcriptome.</title>
        <authorList>
            <person name="Meera S.P."/>
            <person name="Sreeshan A."/>
            <person name="Augustine A."/>
        </authorList>
    </citation>
    <scope>NUCLEOTIDE SEQUENCE</scope>
    <source>
        <tissue evidence="2">Leaf</tissue>
    </source>
</reference>
<dbReference type="EMBL" id="GGEC01086151">
    <property type="protein sequence ID" value="MBX66635.1"/>
    <property type="molecule type" value="Transcribed_RNA"/>
</dbReference>
<evidence type="ECO:0000313" key="2">
    <source>
        <dbReference type="EMBL" id="MBX66635.1"/>
    </source>
</evidence>
<evidence type="ECO:0000256" key="1">
    <source>
        <dbReference type="SAM" id="Phobius"/>
    </source>
</evidence>
<keyword evidence="1" id="KW-0472">Membrane</keyword>
<accession>A0A2P2QIB4</accession>
<sequence>MEFQCVVAKDIVSLFSATMGFSFVFSRFLRIYAPFGRLEVAHT</sequence>
<keyword evidence="1" id="KW-0812">Transmembrane</keyword>
<proteinExistence type="predicted"/>
<dbReference type="AlphaFoldDB" id="A0A2P2QIB4"/>
<organism evidence="2">
    <name type="scientific">Rhizophora mucronata</name>
    <name type="common">Asiatic mangrove</name>
    <dbReference type="NCBI Taxonomy" id="61149"/>
    <lineage>
        <taxon>Eukaryota</taxon>
        <taxon>Viridiplantae</taxon>
        <taxon>Streptophyta</taxon>
        <taxon>Embryophyta</taxon>
        <taxon>Tracheophyta</taxon>
        <taxon>Spermatophyta</taxon>
        <taxon>Magnoliopsida</taxon>
        <taxon>eudicotyledons</taxon>
        <taxon>Gunneridae</taxon>
        <taxon>Pentapetalae</taxon>
        <taxon>rosids</taxon>
        <taxon>fabids</taxon>
        <taxon>Malpighiales</taxon>
        <taxon>Rhizophoraceae</taxon>
        <taxon>Rhizophora</taxon>
    </lineage>
</organism>
<name>A0A2P2QIB4_RHIMU</name>
<protein>
    <submittedName>
        <fullName evidence="2">Uncharacterized protein</fullName>
    </submittedName>
</protein>
<feature type="transmembrane region" description="Helical" evidence="1">
    <location>
        <begin position="12"/>
        <end position="29"/>
    </location>
</feature>